<dbReference type="InterPro" id="IPR006359">
    <property type="entry name" value="Tscrpt_elong_fac_GreA"/>
</dbReference>
<keyword evidence="12" id="KW-0251">Elongation factor</keyword>
<evidence type="ECO:0000256" key="3">
    <source>
        <dbReference type="ARBA" id="ARBA00023015"/>
    </source>
</evidence>
<dbReference type="eggNOG" id="COG0782">
    <property type="taxonomic scope" value="Bacteria"/>
</dbReference>
<evidence type="ECO:0000256" key="9">
    <source>
        <dbReference type="RuleBase" id="RU000556"/>
    </source>
</evidence>
<dbReference type="NCBIfam" id="NF001263">
    <property type="entry name" value="PRK00226.1-4"/>
    <property type="match status" value="1"/>
</dbReference>
<dbReference type="FunFam" id="1.10.287.180:FF:000001">
    <property type="entry name" value="Transcription elongation factor GreA"/>
    <property type="match status" value="1"/>
</dbReference>
<dbReference type="InterPro" id="IPR036953">
    <property type="entry name" value="GreA/GreB_C_sf"/>
</dbReference>
<keyword evidence="13" id="KW-1185">Reference proteome</keyword>
<dbReference type="HAMAP" id="MF_00105">
    <property type="entry name" value="GreA_GreB"/>
    <property type="match status" value="1"/>
</dbReference>
<dbReference type="AlphaFoldDB" id="F5S4V6"/>
<evidence type="ECO:0000256" key="8">
    <source>
        <dbReference type="HAMAP-Rule" id="MF_00105"/>
    </source>
</evidence>
<dbReference type="Pfam" id="PF01272">
    <property type="entry name" value="GreA_GreB"/>
    <property type="match status" value="1"/>
</dbReference>
<sequence length="186" mass="20784">MIAACLFIYLFKQSSLHSWGYFWRTHLIMKKIPLTVHGAERLKAELQQLKSVARPEVIAAIAEARSHGDLSENAEYEAAKDRQGFIEGRIAELENKLSHAQIIDPKEIHADGKIVFGATVNLMDLDSDEESCYQIVGDDEADIKLFKISVNSPIARALIGKEEGDVAEVQAPSGIREYEILTVQYI</sequence>
<dbReference type="EMBL" id="AFHS01000009">
    <property type="protein sequence ID" value="EGK11556.1"/>
    <property type="molecule type" value="Genomic_DNA"/>
</dbReference>
<evidence type="ECO:0000256" key="2">
    <source>
        <dbReference type="ARBA" id="ARBA00013729"/>
    </source>
</evidence>
<accession>F5S4V6</accession>
<dbReference type="FunFam" id="3.10.50.30:FF:000001">
    <property type="entry name" value="Transcription elongation factor GreA"/>
    <property type="match status" value="1"/>
</dbReference>
<dbReference type="STRING" id="504.KKKWG1_0694"/>
<dbReference type="GO" id="GO:0032784">
    <property type="term" value="P:regulation of DNA-templated transcription elongation"/>
    <property type="evidence" value="ECO:0007669"/>
    <property type="project" value="UniProtKB-UniRule"/>
</dbReference>
<dbReference type="Gene3D" id="3.10.50.30">
    <property type="entry name" value="Transcription elongation factor, GreA/GreB, C-terminal domain"/>
    <property type="match status" value="1"/>
</dbReference>
<reference evidence="12 13" key="1">
    <citation type="submission" date="2011-04" db="EMBL/GenBank/DDBJ databases">
        <authorList>
            <person name="Muzny D."/>
            <person name="Qin X."/>
            <person name="Deng J."/>
            <person name="Jiang H."/>
            <person name="Liu Y."/>
            <person name="Qu J."/>
            <person name="Song X.-Z."/>
            <person name="Zhang L."/>
            <person name="Thornton R."/>
            <person name="Coyle M."/>
            <person name="Francisco L."/>
            <person name="Jackson L."/>
            <person name="Javaid M."/>
            <person name="Korchina V."/>
            <person name="Kovar C."/>
            <person name="Mata R."/>
            <person name="Mathew T."/>
            <person name="Ngo R."/>
            <person name="Nguyen L."/>
            <person name="Nguyen N."/>
            <person name="Okwuonu G."/>
            <person name="Ongeri F."/>
            <person name="Pham C."/>
            <person name="Simmons D."/>
            <person name="Wilczek-Boney K."/>
            <person name="Hale W."/>
            <person name="Jakkamsetti A."/>
            <person name="Pham P."/>
            <person name="Ruth R."/>
            <person name="San Lucas F."/>
            <person name="Warren J."/>
            <person name="Zhang J."/>
            <person name="Zhao Z."/>
            <person name="Zhou C."/>
            <person name="Zhu D."/>
            <person name="Lee S."/>
            <person name="Bess C."/>
            <person name="Blankenburg K."/>
            <person name="Forbes L."/>
            <person name="Fu Q."/>
            <person name="Gubbala S."/>
            <person name="Hirani K."/>
            <person name="Jayaseelan J.C."/>
            <person name="Lara F."/>
            <person name="Munidasa M."/>
            <person name="Palculict T."/>
            <person name="Patil S."/>
            <person name="Pu L.-L."/>
            <person name="Saada N."/>
            <person name="Tang L."/>
            <person name="Weissenberger G."/>
            <person name="Zhu Y."/>
            <person name="Hemphill L."/>
            <person name="Shang Y."/>
            <person name="Youmans B."/>
            <person name="Ayvaz T."/>
            <person name="Ross M."/>
            <person name="Santibanez J."/>
            <person name="Aqrawi P."/>
            <person name="Gross S."/>
            <person name="Joshi V."/>
            <person name="Fowler G."/>
            <person name="Nazareth L."/>
            <person name="Reid J."/>
            <person name="Worley K."/>
            <person name="Petrosino J."/>
            <person name="Highlander S."/>
            <person name="Gibbs R."/>
        </authorList>
    </citation>
    <scope>NUCLEOTIDE SEQUENCE [LARGE SCALE GENOMIC DNA]</scope>
    <source>
        <strain evidence="12 13">ATCC 23330</strain>
    </source>
</reference>
<evidence type="ECO:0000256" key="1">
    <source>
        <dbReference type="ARBA" id="ARBA00008213"/>
    </source>
</evidence>
<evidence type="ECO:0000256" key="6">
    <source>
        <dbReference type="ARBA" id="ARBA00024916"/>
    </source>
</evidence>
<keyword evidence="3 8" id="KW-0805">Transcription regulation</keyword>
<dbReference type="InterPro" id="IPR028624">
    <property type="entry name" value="Tscrpt_elong_fac_GreA/B"/>
</dbReference>
<feature type="domain" description="Transcription elongation factor GreA/GreB C-terminal" evidence="10">
    <location>
        <begin position="111"/>
        <end position="185"/>
    </location>
</feature>
<protein>
    <recommendedName>
        <fullName evidence="2 8">Transcription elongation factor GreA</fullName>
    </recommendedName>
    <alternativeName>
        <fullName evidence="7 8">Transcript cleavage factor GreA</fullName>
    </alternativeName>
</protein>
<evidence type="ECO:0000256" key="5">
    <source>
        <dbReference type="ARBA" id="ARBA00023163"/>
    </source>
</evidence>
<dbReference type="PROSITE" id="PS00830">
    <property type="entry name" value="GREAB_2"/>
    <property type="match status" value="1"/>
</dbReference>
<dbReference type="GO" id="GO:0003746">
    <property type="term" value="F:translation elongation factor activity"/>
    <property type="evidence" value="ECO:0007669"/>
    <property type="project" value="UniProtKB-KW"/>
</dbReference>
<evidence type="ECO:0000313" key="13">
    <source>
        <dbReference type="Proteomes" id="UP000004207"/>
    </source>
</evidence>
<organism evidence="12 13">
    <name type="scientific">Kingella kingae ATCC 23330</name>
    <dbReference type="NCBI Taxonomy" id="887327"/>
    <lineage>
        <taxon>Bacteria</taxon>
        <taxon>Pseudomonadati</taxon>
        <taxon>Pseudomonadota</taxon>
        <taxon>Betaproteobacteria</taxon>
        <taxon>Neisseriales</taxon>
        <taxon>Neisseriaceae</taxon>
        <taxon>Kingella</taxon>
    </lineage>
</organism>
<dbReference type="PIRSF" id="PIRSF006092">
    <property type="entry name" value="GreA_GreB"/>
    <property type="match status" value="1"/>
</dbReference>
<keyword evidence="5 8" id="KW-0804">Transcription</keyword>
<feature type="domain" description="Transcription elongation factor GreA/GreB N-terminal" evidence="11">
    <location>
        <begin position="32"/>
        <end position="102"/>
    </location>
</feature>
<dbReference type="Gene3D" id="1.10.287.180">
    <property type="entry name" value="Transcription elongation factor, GreA/GreB, N-terminal domain"/>
    <property type="match status" value="1"/>
</dbReference>
<keyword evidence="12" id="KW-0648">Protein biosynthesis</keyword>
<evidence type="ECO:0000256" key="4">
    <source>
        <dbReference type="ARBA" id="ARBA00023125"/>
    </source>
</evidence>
<dbReference type="HOGENOM" id="CLU_101379_2_0_4"/>
<gene>
    <name evidence="8 12" type="primary">greA</name>
    <name evidence="12" type="ORF">HMPREF0476_0239</name>
</gene>
<dbReference type="GO" id="GO:0003677">
    <property type="term" value="F:DNA binding"/>
    <property type="evidence" value="ECO:0007669"/>
    <property type="project" value="UniProtKB-UniRule"/>
</dbReference>
<dbReference type="NCBIfam" id="TIGR01462">
    <property type="entry name" value="greA"/>
    <property type="match status" value="1"/>
</dbReference>
<dbReference type="NCBIfam" id="NF001264">
    <property type="entry name" value="PRK00226.1-5"/>
    <property type="match status" value="1"/>
</dbReference>
<dbReference type="GO" id="GO:0006354">
    <property type="term" value="P:DNA-templated transcription elongation"/>
    <property type="evidence" value="ECO:0007669"/>
    <property type="project" value="TreeGrafter"/>
</dbReference>
<comment type="caution">
    <text evidence="12">The sequence shown here is derived from an EMBL/GenBank/DDBJ whole genome shotgun (WGS) entry which is preliminary data.</text>
</comment>
<dbReference type="PANTHER" id="PTHR30437:SF4">
    <property type="entry name" value="TRANSCRIPTION ELONGATION FACTOR GREA"/>
    <property type="match status" value="1"/>
</dbReference>
<dbReference type="InterPro" id="IPR022691">
    <property type="entry name" value="Tscrpt_elong_fac_GreA/B_N"/>
</dbReference>
<evidence type="ECO:0000259" key="10">
    <source>
        <dbReference type="Pfam" id="PF01272"/>
    </source>
</evidence>
<dbReference type="NCBIfam" id="NF001261">
    <property type="entry name" value="PRK00226.1-2"/>
    <property type="match status" value="1"/>
</dbReference>
<evidence type="ECO:0000259" key="11">
    <source>
        <dbReference type="Pfam" id="PF03449"/>
    </source>
</evidence>
<dbReference type="InterPro" id="IPR018151">
    <property type="entry name" value="TF_GreA/GreB_CS"/>
</dbReference>
<dbReference type="InterPro" id="IPR036805">
    <property type="entry name" value="Tscrpt_elong_fac_GreA/B_N_sf"/>
</dbReference>
<dbReference type="InterPro" id="IPR001437">
    <property type="entry name" value="Tscrpt_elong_fac_GreA/B_C"/>
</dbReference>
<comment type="function">
    <text evidence="6 8 9">Necessary for efficient RNA polymerase transcription elongation past template-encoded arresting sites. The arresting sites in DNA have the property of trapping a certain fraction of elongating RNA polymerases that pass through, resulting in locked ternary complexes. Cleavage of the nascent transcript by cleavage factors such as GreA or GreB allows the resumption of elongation from the new 3'terminus. GreA releases sequences of 2 to 3 nucleotides.</text>
</comment>
<dbReference type="Proteomes" id="UP000004207">
    <property type="component" value="Unassembled WGS sequence"/>
</dbReference>
<dbReference type="SUPFAM" id="SSF54534">
    <property type="entry name" value="FKBP-like"/>
    <property type="match status" value="1"/>
</dbReference>
<dbReference type="SUPFAM" id="SSF46557">
    <property type="entry name" value="GreA transcript cleavage protein, N-terminal domain"/>
    <property type="match status" value="1"/>
</dbReference>
<dbReference type="PROSITE" id="PS00829">
    <property type="entry name" value="GREAB_1"/>
    <property type="match status" value="1"/>
</dbReference>
<comment type="similarity">
    <text evidence="1 8 9">Belongs to the GreA/GreB family.</text>
</comment>
<name>F5S4V6_KINKI</name>
<dbReference type="InterPro" id="IPR023459">
    <property type="entry name" value="Tscrpt_elong_fac_GreA/B_fam"/>
</dbReference>
<dbReference type="PANTHER" id="PTHR30437">
    <property type="entry name" value="TRANSCRIPTION ELONGATION FACTOR GREA"/>
    <property type="match status" value="1"/>
</dbReference>
<evidence type="ECO:0000313" key="12">
    <source>
        <dbReference type="EMBL" id="EGK11556.1"/>
    </source>
</evidence>
<evidence type="ECO:0000256" key="7">
    <source>
        <dbReference type="ARBA" id="ARBA00030776"/>
    </source>
</evidence>
<proteinExistence type="inferred from homology"/>
<dbReference type="Pfam" id="PF03449">
    <property type="entry name" value="GreA_GreB_N"/>
    <property type="match status" value="1"/>
</dbReference>
<keyword evidence="4 8" id="KW-0238">DNA-binding</keyword>
<dbReference type="GO" id="GO:0070063">
    <property type="term" value="F:RNA polymerase binding"/>
    <property type="evidence" value="ECO:0007669"/>
    <property type="project" value="InterPro"/>
</dbReference>